<organism evidence="10 11">
    <name type="scientific">Stephania cephalantha</name>
    <dbReference type="NCBI Taxonomy" id="152367"/>
    <lineage>
        <taxon>Eukaryota</taxon>
        <taxon>Viridiplantae</taxon>
        <taxon>Streptophyta</taxon>
        <taxon>Embryophyta</taxon>
        <taxon>Tracheophyta</taxon>
        <taxon>Spermatophyta</taxon>
        <taxon>Magnoliopsida</taxon>
        <taxon>Ranunculales</taxon>
        <taxon>Menispermaceae</taxon>
        <taxon>Menispermoideae</taxon>
        <taxon>Cissampelideae</taxon>
        <taxon>Stephania</taxon>
    </lineage>
</organism>
<protein>
    <recommendedName>
        <fullName evidence="8">S-acyltransferase</fullName>
        <ecNumber evidence="8">2.3.1.225</ecNumber>
    </recommendedName>
    <alternativeName>
        <fullName evidence="8">Palmitoyltransferase</fullName>
    </alternativeName>
</protein>
<feature type="transmembrane region" description="Helical" evidence="8">
    <location>
        <begin position="12"/>
        <end position="31"/>
    </location>
</feature>
<evidence type="ECO:0000256" key="5">
    <source>
        <dbReference type="ARBA" id="ARBA00022989"/>
    </source>
</evidence>
<dbReference type="PANTHER" id="PTHR12246">
    <property type="entry name" value="PALMITOYLTRANSFERASE ZDHHC16"/>
    <property type="match status" value="1"/>
</dbReference>
<keyword evidence="4 8" id="KW-0812">Transmembrane</keyword>
<name>A0AAP0J332_9MAGN</name>
<dbReference type="PROSITE" id="PS50216">
    <property type="entry name" value="DHHC"/>
    <property type="match status" value="1"/>
</dbReference>
<evidence type="ECO:0000256" key="2">
    <source>
        <dbReference type="ARBA" id="ARBA00008574"/>
    </source>
</evidence>
<keyword evidence="11" id="KW-1185">Reference proteome</keyword>
<dbReference type="GO" id="GO:0019706">
    <property type="term" value="F:protein-cysteine S-palmitoyltransferase activity"/>
    <property type="evidence" value="ECO:0007669"/>
    <property type="project" value="UniProtKB-EC"/>
</dbReference>
<dbReference type="InterPro" id="IPR001594">
    <property type="entry name" value="Palmitoyltrfase_DHHC"/>
</dbReference>
<keyword evidence="6 8" id="KW-0472">Membrane</keyword>
<comment type="caution">
    <text evidence="10">The sequence shown here is derived from an EMBL/GenBank/DDBJ whole genome shotgun (WGS) entry which is preliminary data.</text>
</comment>
<comment type="subcellular location">
    <subcellularLocation>
        <location evidence="1">Membrane</location>
        <topology evidence="1">Multi-pass membrane protein</topology>
    </subcellularLocation>
</comment>
<comment type="similarity">
    <text evidence="2 8">Belongs to the DHHC palmitoyltransferase family.</text>
</comment>
<dbReference type="Pfam" id="PF01529">
    <property type="entry name" value="DHHC"/>
    <property type="match status" value="1"/>
</dbReference>
<keyword evidence="5 8" id="KW-1133">Transmembrane helix</keyword>
<comment type="domain">
    <text evidence="8">The DHHC domain is required for palmitoyltransferase activity.</text>
</comment>
<keyword evidence="3 8" id="KW-0808">Transferase</keyword>
<dbReference type="GO" id="GO:0016020">
    <property type="term" value="C:membrane"/>
    <property type="evidence" value="ECO:0007669"/>
    <property type="project" value="UniProtKB-SubCell"/>
</dbReference>
<feature type="domain" description="Palmitoyltransferase DHHC" evidence="9">
    <location>
        <begin position="100"/>
        <end position="221"/>
    </location>
</feature>
<evidence type="ECO:0000256" key="7">
    <source>
        <dbReference type="ARBA" id="ARBA00023315"/>
    </source>
</evidence>
<dbReference type="EC" id="2.3.1.225" evidence="8"/>
<evidence type="ECO:0000256" key="3">
    <source>
        <dbReference type="ARBA" id="ARBA00022679"/>
    </source>
</evidence>
<keyword evidence="7 8" id="KW-0012">Acyltransferase</keyword>
<evidence type="ECO:0000256" key="6">
    <source>
        <dbReference type="ARBA" id="ARBA00023136"/>
    </source>
</evidence>
<dbReference type="Proteomes" id="UP001419268">
    <property type="component" value="Unassembled WGS sequence"/>
</dbReference>
<dbReference type="AlphaFoldDB" id="A0AAP0J332"/>
<reference evidence="10 11" key="1">
    <citation type="submission" date="2024-01" db="EMBL/GenBank/DDBJ databases">
        <title>Genome assemblies of Stephania.</title>
        <authorList>
            <person name="Yang L."/>
        </authorList>
    </citation>
    <scope>NUCLEOTIDE SEQUENCE [LARGE SCALE GENOMIC DNA]</scope>
    <source>
        <strain evidence="10">JXDWG</strain>
        <tissue evidence="10">Leaf</tissue>
    </source>
</reference>
<evidence type="ECO:0000313" key="10">
    <source>
        <dbReference type="EMBL" id="KAK9126651.1"/>
    </source>
</evidence>
<accession>A0AAP0J332</accession>
<evidence type="ECO:0000256" key="4">
    <source>
        <dbReference type="ARBA" id="ARBA00022692"/>
    </source>
</evidence>
<evidence type="ECO:0000256" key="8">
    <source>
        <dbReference type="RuleBase" id="RU079119"/>
    </source>
</evidence>
<feature type="transmembrane region" description="Helical" evidence="8">
    <location>
        <begin position="147"/>
        <end position="171"/>
    </location>
</feature>
<evidence type="ECO:0000256" key="1">
    <source>
        <dbReference type="ARBA" id="ARBA00004141"/>
    </source>
</evidence>
<feature type="transmembrane region" description="Helical" evidence="8">
    <location>
        <begin position="51"/>
        <end position="70"/>
    </location>
</feature>
<sequence length="280" mass="31816">MPRKSMAKIGRFLSIPVMAVFLLMCFVYYSTIFVFTEELVSLKSTLGMSNALAFSFSALMCFVSFVSSVVTDPGFVPATYVPEVEDGGFEDPELKKSSVNSRYCDKCATHKPPRAHHCRVCKRCVLRMDHHCTWINNCVGFSNYKKFIIFIFYSAISCSYSFVIFFTATLRKDWGLRWSPLKTFYITCGSITTALGATLVTLLVWHLYLLVHNMTTIEYHEGRRAKWLARKSGLSYRHPFDLGLCKNIILLLGPNVLTWPCPTAVYHAKDGTNFPTSHDN</sequence>
<evidence type="ECO:0000259" key="9">
    <source>
        <dbReference type="Pfam" id="PF01529"/>
    </source>
</evidence>
<evidence type="ECO:0000313" key="11">
    <source>
        <dbReference type="Proteomes" id="UP001419268"/>
    </source>
</evidence>
<comment type="catalytic activity">
    <reaction evidence="8">
        <text>L-cysteinyl-[protein] + hexadecanoyl-CoA = S-hexadecanoyl-L-cysteinyl-[protein] + CoA</text>
        <dbReference type="Rhea" id="RHEA:36683"/>
        <dbReference type="Rhea" id="RHEA-COMP:10131"/>
        <dbReference type="Rhea" id="RHEA-COMP:11032"/>
        <dbReference type="ChEBI" id="CHEBI:29950"/>
        <dbReference type="ChEBI" id="CHEBI:57287"/>
        <dbReference type="ChEBI" id="CHEBI:57379"/>
        <dbReference type="ChEBI" id="CHEBI:74151"/>
        <dbReference type="EC" id="2.3.1.225"/>
    </reaction>
</comment>
<feature type="transmembrane region" description="Helical" evidence="8">
    <location>
        <begin position="183"/>
        <end position="211"/>
    </location>
</feature>
<dbReference type="EMBL" id="JBBNAG010000006">
    <property type="protein sequence ID" value="KAK9126651.1"/>
    <property type="molecule type" value="Genomic_DNA"/>
</dbReference>
<dbReference type="InterPro" id="IPR039859">
    <property type="entry name" value="PFA4/ZDH16/20/ERF2-like"/>
</dbReference>
<gene>
    <name evidence="10" type="ORF">Scep_015497</name>
</gene>
<proteinExistence type="inferred from homology"/>